<evidence type="ECO:0000256" key="2">
    <source>
        <dbReference type="SAM" id="Phobius"/>
    </source>
</evidence>
<feature type="compositionally biased region" description="Low complexity" evidence="1">
    <location>
        <begin position="1"/>
        <end position="19"/>
    </location>
</feature>
<organism evidence="3 4">
    <name type="scientific">Corynebacterium kutscheri</name>
    <dbReference type="NCBI Taxonomy" id="35755"/>
    <lineage>
        <taxon>Bacteria</taxon>
        <taxon>Bacillati</taxon>
        <taxon>Actinomycetota</taxon>
        <taxon>Actinomycetes</taxon>
        <taxon>Mycobacteriales</taxon>
        <taxon>Corynebacteriaceae</taxon>
        <taxon>Corynebacterium</taxon>
    </lineage>
</organism>
<protein>
    <recommendedName>
        <fullName evidence="5">ATP synthase I chain</fullName>
    </recommendedName>
</protein>
<feature type="transmembrane region" description="Helical" evidence="2">
    <location>
        <begin position="125"/>
        <end position="144"/>
    </location>
</feature>
<feature type="transmembrane region" description="Helical" evidence="2">
    <location>
        <begin position="34"/>
        <end position="53"/>
    </location>
</feature>
<evidence type="ECO:0000313" key="3">
    <source>
        <dbReference type="EMBL" id="AKE41644.1"/>
    </source>
</evidence>
<dbReference type="EMBL" id="CP011312">
    <property type="protein sequence ID" value="AKE41644.1"/>
    <property type="molecule type" value="Genomic_DNA"/>
</dbReference>
<dbReference type="AlphaFoldDB" id="A0A0F6TDI9"/>
<keyword evidence="2" id="KW-0812">Transmembrane</keyword>
<feature type="transmembrane region" description="Helical" evidence="2">
    <location>
        <begin position="93"/>
        <end position="113"/>
    </location>
</feature>
<keyword evidence="2" id="KW-1133">Transmembrane helix</keyword>
<dbReference type="RefSeq" id="WP_046440019.1">
    <property type="nucleotide sequence ID" value="NZ_CP011312.1"/>
</dbReference>
<dbReference type="OrthoDB" id="4775022at2"/>
<evidence type="ECO:0000256" key="1">
    <source>
        <dbReference type="SAM" id="MobiDB-lite"/>
    </source>
</evidence>
<dbReference type="HOGENOM" id="CLU_129260_1_0_11"/>
<proteinExistence type="predicted"/>
<gene>
    <name evidence="3" type="ORF">UL82_07410</name>
</gene>
<reference evidence="3 4" key="1">
    <citation type="journal article" date="2015" name="Genome Announc.">
        <title>Complete Genome Sequence of Corynebacterium kutscheri DSM 20755, a Corynebacterial Type Strain with Remarkably Low G+C Content of Chromosomal DNA.</title>
        <authorList>
            <person name="Ruckert C."/>
            <person name="Albersmeier A."/>
            <person name="Winkler A."/>
            <person name="Tauch A."/>
        </authorList>
    </citation>
    <scope>NUCLEOTIDE SEQUENCE [LARGE SCALE GENOMIC DNA]</scope>
    <source>
        <strain evidence="3 4">DSM 20755</strain>
    </source>
</reference>
<evidence type="ECO:0008006" key="5">
    <source>
        <dbReference type="Google" id="ProtNLM"/>
    </source>
</evidence>
<evidence type="ECO:0000313" key="4">
    <source>
        <dbReference type="Proteomes" id="UP000033457"/>
    </source>
</evidence>
<keyword evidence="2" id="KW-0472">Membrane</keyword>
<feature type="region of interest" description="Disordered" evidence="1">
    <location>
        <begin position="1"/>
        <end position="21"/>
    </location>
</feature>
<keyword evidence="4" id="KW-1185">Reference proteome</keyword>
<sequence>MTDNAANTTSNSSTSTQDTDFTDHRRPLIRALRIGARSLLVFTILSLMGWGAVSGLPGIWGVLIGAAIGGGFVLLTALSVLVAADTSAATTGIIVLGGWLIKIVVFIAILALIRDLTFYDNIAMFVTVVTALVITLAAETWAVITTRVTYVG</sequence>
<dbReference type="KEGG" id="cku:UL82_07410"/>
<feature type="transmembrane region" description="Helical" evidence="2">
    <location>
        <begin position="59"/>
        <end position="81"/>
    </location>
</feature>
<dbReference type="STRING" id="35755.UL82_07410"/>
<accession>A0A0F6TDI9</accession>
<dbReference type="Proteomes" id="UP000033457">
    <property type="component" value="Chromosome"/>
</dbReference>
<name>A0A0F6TDI9_9CORY</name>